<keyword evidence="6" id="KW-1015">Disulfide bond</keyword>
<keyword evidence="4" id="KW-0408">Iron</keyword>
<dbReference type="Proteomes" id="UP000054618">
    <property type="component" value="Unassembled WGS sequence"/>
</dbReference>
<comment type="caution">
    <text evidence="8">The sequence shown here is derived from an EMBL/GenBank/DDBJ whole genome shotgun (WGS) entry which is preliminary data.</text>
</comment>
<evidence type="ECO:0000313" key="9">
    <source>
        <dbReference type="Proteomes" id="UP000054618"/>
    </source>
</evidence>
<dbReference type="PRINTS" id="PR00162">
    <property type="entry name" value="RIESKE"/>
</dbReference>
<dbReference type="PATRIC" id="fig|45073.5.peg.195"/>
<dbReference type="InterPro" id="IPR006076">
    <property type="entry name" value="FAD-dep_OxRdtase"/>
</dbReference>
<dbReference type="Gene3D" id="2.102.10.10">
    <property type="entry name" value="Rieske [2Fe-2S] iron-sulphur domain"/>
    <property type="match status" value="1"/>
</dbReference>
<dbReference type="SUPFAM" id="SSF50022">
    <property type="entry name" value="ISP domain"/>
    <property type="match status" value="1"/>
</dbReference>
<evidence type="ECO:0000256" key="3">
    <source>
        <dbReference type="ARBA" id="ARBA00023002"/>
    </source>
</evidence>
<gene>
    <name evidence="8" type="primary">puuB</name>
    <name evidence="8" type="ORF">Lqui_0183</name>
</gene>
<protein>
    <submittedName>
        <fullName evidence="8">Gamma-glutamylputrescine oxidoreductase</fullName>
        <ecNumber evidence="8">1.4.3.-</ecNumber>
    </submittedName>
</protein>
<name>A0A0W0Y6E9_9GAMM</name>
<keyword evidence="2" id="KW-0479">Metal-binding</keyword>
<dbReference type="STRING" id="45073.Lqui_0183"/>
<dbReference type="Pfam" id="PF01266">
    <property type="entry name" value="DAO"/>
    <property type="match status" value="1"/>
</dbReference>
<dbReference type="GO" id="GO:0051537">
    <property type="term" value="F:2 iron, 2 sulfur cluster binding"/>
    <property type="evidence" value="ECO:0007669"/>
    <property type="project" value="UniProtKB-KW"/>
</dbReference>
<dbReference type="EMBL" id="LNYS01000004">
    <property type="protein sequence ID" value="KTD52541.1"/>
    <property type="molecule type" value="Genomic_DNA"/>
</dbReference>
<dbReference type="GO" id="GO:0016020">
    <property type="term" value="C:membrane"/>
    <property type="evidence" value="ECO:0007669"/>
    <property type="project" value="InterPro"/>
</dbReference>
<evidence type="ECO:0000256" key="6">
    <source>
        <dbReference type="ARBA" id="ARBA00023157"/>
    </source>
</evidence>
<keyword evidence="3 8" id="KW-0560">Oxidoreductase</keyword>
<dbReference type="GO" id="GO:0005737">
    <property type="term" value="C:cytoplasm"/>
    <property type="evidence" value="ECO:0007669"/>
    <property type="project" value="TreeGrafter"/>
</dbReference>
<dbReference type="PROSITE" id="PS51296">
    <property type="entry name" value="RIESKE"/>
    <property type="match status" value="1"/>
</dbReference>
<evidence type="ECO:0000313" key="8">
    <source>
        <dbReference type="EMBL" id="KTD52541.1"/>
    </source>
</evidence>
<dbReference type="CDD" id="cd03477">
    <property type="entry name" value="Rieske_YhfW_C"/>
    <property type="match status" value="1"/>
</dbReference>
<dbReference type="InterPro" id="IPR036188">
    <property type="entry name" value="FAD/NAD-bd_sf"/>
</dbReference>
<evidence type="ECO:0000259" key="7">
    <source>
        <dbReference type="PROSITE" id="PS51296"/>
    </source>
</evidence>
<dbReference type="PANTHER" id="PTHR13847">
    <property type="entry name" value="SARCOSINE DEHYDROGENASE-RELATED"/>
    <property type="match status" value="1"/>
</dbReference>
<keyword evidence="5" id="KW-0411">Iron-sulfur</keyword>
<dbReference type="InterPro" id="IPR017941">
    <property type="entry name" value="Rieske_2Fe-2S"/>
</dbReference>
<dbReference type="RefSeq" id="WP_065236105.1">
    <property type="nucleotide sequence ID" value="NZ_CAAAIK010000029.1"/>
</dbReference>
<dbReference type="EC" id="1.4.3.-" evidence="8"/>
<dbReference type="SUPFAM" id="SSF51905">
    <property type="entry name" value="FAD/NAD(P)-binding domain"/>
    <property type="match status" value="1"/>
</dbReference>
<accession>A0A0W0Y6E9</accession>
<dbReference type="InterPro" id="IPR005805">
    <property type="entry name" value="Rieske_Fe-S_prot_C"/>
</dbReference>
<dbReference type="GO" id="GO:0046872">
    <property type="term" value="F:metal ion binding"/>
    <property type="evidence" value="ECO:0007669"/>
    <property type="project" value="UniProtKB-KW"/>
</dbReference>
<organism evidence="8 9">
    <name type="scientific">Legionella quinlivanii</name>
    <dbReference type="NCBI Taxonomy" id="45073"/>
    <lineage>
        <taxon>Bacteria</taxon>
        <taxon>Pseudomonadati</taxon>
        <taxon>Pseudomonadota</taxon>
        <taxon>Gammaproteobacteria</taxon>
        <taxon>Legionellales</taxon>
        <taxon>Legionellaceae</taxon>
        <taxon>Legionella</taxon>
    </lineage>
</organism>
<dbReference type="Pfam" id="PF00355">
    <property type="entry name" value="Rieske"/>
    <property type="match status" value="1"/>
</dbReference>
<reference evidence="8 9" key="1">
    <citation type="submission" date="2015-11" db="EMBL/GenBank/DDBJ databases">
        <title>Genomic analysis of 38 Legionella species identifies large and diverse effector repertoires.</title>
        <authorList>
            <person name="Burstein D."/>
            <person name="Amaro F."/>
            <person name="Zusman T."/>
            <person name="Lifshitz Z."/>
            <person name="Cohen O."/>
            <person name="Gilbert J.A."/>
            <person name="Pupko T."/>
            <person name="Shuman H.A."/>
            <person name="Segal G."/>
        </authorList>
    </citation>
    <scope>NUCLEOTIDE SEQUENCE [LARGE SCALE GENOMIC DNA]</scope>
    <source>
        <strain evidence="8 9">CDC#1442-AUS-E</strain>
    </source>
</reference>
<dbReference type="InterPro" id="IPR036922">
    <property type="entry name" value="Rieske_2Fe-2S_sf"/>
</dbReference>
<dbReference type="Gene3D" id="3.50.50.60">
    <property type="entry name" value="FAD/NAD(P)-binding domain"/>
    <property type="match status" value="1"/>
</dbReference>
<dbReference type="AlphaFoldDB" id="A0A0W0Y6E9"/>
<dbReference type="InterPro" id="IPR038010">
    <property type="entry name" value="YhfW_C"/>
</dbReference>
<keyword evidence="1" id="KW-0001">2Fe-2S</keyword>
<evidence type="ECO:0000256" key="4">
    <source>
        <dbReference type="ARBA" id="ARBA00023004"/>
    </source>
</evidence>
<evidence type="ECO:0000256" key="2">
    <source>
        <dbReference type="ARBA" id="ARBA00022723"/>
    </source>
</evidence>
<keyword evidence="9" id="KW-1185">Reference proteome</keyword>
<feature type="domain" description="Rieske" evidence="7">
    <location>
        <begin position="415"/>
        <end position="504"/>
    </location>
</feature>
<sequence length="504" mass="56467">MDGISMWNALEVSSQPASSLDQDLDVEIAIVGAGITGITTALYLINAGKKVAILEADKIGGYTTSRSTGNLYTAVQPLYQQIEKNFDLETAKAVAQARQAAIQLIETNVNNEQLDCNFSRRPWYAYSNGPKKSVFDNEVEVFNRMGIGFDEVSELPFHFPFQKAIVMPNQARFNPLRYVRALADKIQKAGCMIFENTRVLSIKDDSHPVLYTSHNRVRAEKIILATHTPIGVHAIQTFTAPYRSYVCGFKMPESLCPEGHLWNFDTHHVLSTHAFDANNRPQIVFISGAHHKTGQEKNPEKHYIELESDFLSSQPEAKLAYRWSAQHYQSADAIPYIGFTNKKTQTVLMATGYFADGLIYGSLAGLILANLIIGKDNELNHLFKADRKASFASLPSFFKENMNVLSQYLSDLPQIKQPLVKEIQMGEGRIIEMDRAKFAVSRDANNQLHVVSAVCPHMKCIVDWNHSEQTWDCPCHGSRFSPDGQVLEGPAMQNLSINSNFKEE</sequence>
<dbReference type="GO" id="GO:0016491">
    <property type="term" value="F:oxidoreductase activity"/>
    <property type="evidence" value="ECO:0007669"/>
    <property type="project" value="UniProtKB-KW"/>
</dbReference>
<evidence type="ECO:0000256" key="5">
    <source>
        <dbReference type="ARBA" id="ARBA00023014"/>
    </source>
</evidence>
<dbReference type="Gene3D" id="3.30.9.10">
    <property type="entry name" value="D-Amino Acid Oxidase, subunit A, domain 2"/>
    <property type="match status" value="1"/>
</dbReference>
<evidence type="ECO:0000256" key="1">
    <source>
        <dbReference type="ARBA" id="ARBA00022714"/>
    </source>
</evidence>
<proteinExistence type="predicted"/>